<gene>
    <name evidence="4" type="ORF">SUNI508_03360</name>
</gene>
<sequence length="795" mass="88260">MFLHSGASLHGHEFSNRNTPATGHAAPRRNSLLRSSFSTPVNRASPYADSPSPSPTVKTTGTSLKRVRPRPVSDYSPASPDTVVRFLEPVKHEPVLASKPEAMYEDDASTIVDISDSDTSRAASSTRRPRRQSTRQRTSYVLAQTPPTLNKKQRFLHIRPKLLLQLQQVPVNQRPRPTIDVYPTSGIVNTAIAAHLCKRFPRLSRIKSEKSIQDVLLLKSEDYAASELDSDSDADEESITNRDIIAILSPLTGQDKAEIVLPDGTVWVASPRTIGGNFSYEFTTVDEHGITTTARWVRRQVHMKSSLVAKPTTPPPTSPLSPMSVTSTFPFPSPSLPLDYKFTFSIINSNCRRHPIMATLRPSSLEIQDTYTSVSQSSSKYPPTSPQLSALEGAESEREPTSKRTLPVEEWQKSFIQISSLWVALRHGWVPHFKLADFIPQSASVTSSVSPKKHNRSRSYTTGTDLGSPTMSRTLTGRLRNGQPLLKESTFTPGVLPRRATSTGAARMQKIRAERLSEAPEIDETYSIKSKGRRVLSGDWSGSTSNRHSTNLADIKDLEPIQPKPEEPAHKSAMVPLLTVTPSKRPVSDYISSLAITRPPYEDYGSGKVDGSRPGPLRKFNGLNARKEEDGTRKQQRWKSVTTWFSLDVFHQVHCINQVRKALYPEYYPPSQSSRAHKLHWGSGIPPKTDTNNGNLAEHCLDYVRQAVMCNADTTLVTHKWFESAQTFGPNFRTQHTCRNFEALMDWSLARSPNVRAQQGPGSEVAEDETMVMSGERLEKTKAALGVSGHGHHSP</sequence>
<dbReference type="Proteomes" id="UP001408356">
    <property type="component" value="Unassembled WGS sequence"/>
</dbReference>
<proteinExistence type="inferred from homology"/>
<comment type="caution">
    <text evidence="4">The sequence shown here is derived from an EMBL/GenBank/DDBJ whole genome shotgun (WGS) entry which is preliminary data.</text>
</comment>
<dbReference type="EMBL" id="JARVKF010000024">
    <property type="protein sequence ID" value="KAK9425220.1"/>
    <property type="molecule type" value="Genomic_DNA"/>
</dbReference>
<evidence type="ECO:0000313" key="5">
    <source>
        <dbReference type="Proteomes" id="UP001408356"/>
    </source>
</evidence>
<dbReference type="PANTHER" id="PTHR33365:SF4">
    <property type="entry name" value="CYCLOCHLOROTINE BIOSYNTHESIS PROTEIN O"/>
    <property type="match status" value="1"/>
</dbReference>
<feature type="compositionally biased region" description="Polar residues" evidence="3">
    <location>
        <begin position="32"/>
        <end position="42"/>
    </location>
</feature>
<evidence type="ECO:0000256" key="3">
    <source>
        <dbReference type="SAM" id="MobiDB-lite"/>
    </source>
</evidence>
<feature type="region of interest" description="Disordered" evidence="3">
    <location>
        <begin position="1"/>
        <end position="80"/>
    </location>
</feature>
<feature type="compositionally biased region" description="Polar residues" evidence="3">
    <location>
        <begin position="540"/>
        <end position="552"/>
    </location>
</feature>
<feature type="region of interest" description="Disordered" evidence="3">
    <location>
        <begin position="535"/>
        <end position="570"/>
    </location>
</feature>
<feature type="region of interest" description="Disordered" evidence="3">
    <location>
        <begin position="108"/>
        <end position="138"/>
    </location>
</feature>
<feature type="compositionally biased region" description="Basic and acidic residues" evidence="3">
    <location>
        <begin position="554"/>
        <end position="570"/>
    </location>
</feature>
<reference evidence="4 5" key="1">
    <citation type="journal article" date="2024" name="J. Plant Pathol.">
        <title>Sequence and assembly of the genome of Seiridium unicorne, isolate CBS 538.82, causal agent of cypress canker disease.</title>
        <authorList>
            <person name="Scali E."/>
            <person name="Rocca G.D."/>
            <person name="Danti R."/>
            <person name="Garbelotto M."/>
            <person name="Barberini S."/>
            <person name="Baroncelli R."/>
            <person name="Emiliani G."/>
        </authorList>
    </citation>
    <scope>NUCLEOTIDE SEQUENCE [LARGE SCALE GENOMIC DNA]</scope>
    <source>
        <strain evidence="4 5">BM-138-508</strain>
    </source>
</reference>
<organism evidence="4 5">
    <name type="scientific">Seiridium unicorne</name>
    <dbReference type="NCBI Taxonomy" id="138068"/>
    <lineage>
        <taxon>Eukaryota</taxon>
        <taxon>Fungi</taxon>
        <taxon>Dikarya</taxon>
        <taxon>Ascomycota</taxon>
        <taxon>Pezizomycotina</taxon>
        <taxon>Sordariomycetes</taxon>
        <taxon>Xylariomycetidae</taxon>
        <taxon>Amphisphaeriales</taxon>
        <taxon>Sporocadaceae</taxon>
        <taxon>Seiridium</taxon>
    </lineage>
</organism>
<feature type="region of interest" description="Disordered" evidence="3">
    <location>
        <begin position="485"/>
        <end position="507"/>
    </location>
</feature>
<accession>A0ABR2VFK3</accession>
<feature type="compositionally biased region" description="Polar residues" evidence="3">
    <location>
        <begin position="458"/>
        <end position="472"/>
    </location>
</feature>
<evidence type="ECO:0000256" key="1">
    <source>
        <dbReference type="ARBA" id="ARBA00004685"/>
    </source>
</evidence>
<comment type="pathway">
    <text evidence="1">Mycotoxin biosynthesis.</text>
</comment>
<protein>
    <submittedName>
        <fullName evidence="4">Uncharacterized protein</fullName>
    </submittedName>
</protein>
<dbReference type="Pfam" id="PF11807">
    <property type="entry name" value="UstYa"/>
    <property type="match status" value="1"/>
</dbReference>
<evidence type="ECO:0000256" key="2">
    <source>
        <dbReference type="ARBA" id="ARBA00035112"/>
    </source>
</evidence>
<feature type="region of interest" description="Disordered" evidence="3">
    <location>
        <begin position="374"/>
        <end position="405"/>
    </location>
</feature>
<name>A0ABR2VFK3_9PEZI</name>
<comment type="similarity">
    <text evidence="2">Belongs to the ustYa family.</text>
</comment>
<evidence type="ECO:0000313" key="4">
    <source>
        <dbReference type="EMBL" id="KAK9425220.1"/>
    </source>
</evidence>
<feature type="compositionally biased region" description="Polar residues" evidence="3">
    <location>
        <begin position="374"/>
        <end position="388"/>
    </location>
</feature>
<dbReference type="InterPro" id="IPR021765">
    <property type="entry name" value="UstYa-like"/>
</dbReference>
<feature type="region of interest" description="Disordered" evidence="3">
    <location>
        <begin position="444"/>
        <end position="472"/>
    </location>
</feature>
<feature type="compositionally biased region" description="Basic and acidic residues" evidence="3">
    <location>
        <begin position="395"/>
        <end position="405"/>
    </location>
</feature>
<keyword evidence="5" id="KW-1185">Reference proteome</keyword>
<dbReference type="PANTHER" id="PTHR33365">
    <property type="entry name" value="YALI0B05434P"/>
    <property type="match status" value="1"/>
</dbReference>